<dbReference type="SUPFAM" id="SSF51182">
    <property type="entry name" value="RmlC-like cupins"/>
    <property type="match status" value="1"/>
</dbReference>
<dbReference type="Pfam" id="PF01381">
    <property type="entry name" value="HTH_3"/>
    <property type="match status" value="1"/>
</dbReference>
<evidence type="ECO:0000256" key="1">
    <source>
        <dbReference type="ARBA" id="ARBA00023125"/>
    </source>
</evidence>
<protein>
    <submittedName>
        <fullName evidence="3">XRE family transcriptional regulator</fullName>
    </submittedName>
</protein>
<dbReference type="InterPro" id="IPR014710">
    <property type="entry name" value="RmlC-like_jellyroll"/>
</dbReference>
<dbReference type="GO" id="GO:0003677">
    <property type="term" value="F:DNA binding"/>
    <property type="evidence" value="ECO:0007669"/>
    <property type="project" value="UniProtKB-KW"/>
</dbReference>
<accession>A0A372ZJH7</accession>
<comment type="caution">
    <text evidence="3">The sequence shown here is derived from an EMBL/GenBank/DDBJ whole genome shotgun (WGS) entry which is preliminary data.</text>
</comment>
<reference evidence="3 4" key="1">
    <citation type="submission" date="2018-08" db="EMBL/GenBank/DDBJ databases">
        <title>Diversity &amp; Physiological Properties of Lignin-Decomposing Actinobacteria from Soil.</title>
        <authorList>
            <person name="Roh S.G."/>
            <person name="Kim S.B."/>
        </authorList>
    </citation>
    <scope>NUCLEOTIDE SEQUENCE [LARGE SCALE GENOMIC DNA]</scope>
    <source>
        <strain evidence="3 4">MMS17-GH009</strain>
    </source>
</reference>
<evidence type="ECO:0000313" key="4">
    <source>
        <dbReference type="Proteomes" id="UP000263377"/>
    </source>
</evidence>
<dbReference type="Gene3D" id="2.60.120.10">
    <property type="entry name" value="Jelly Rolls"/>
    <property type="match status" value="1"/>
</dbReference>
<gene>
    <name evidence="3" type="ORF">DR950_40430</name>
</gene>
<feature type="domain" description="HTH cro/C1-type" evidence="2">
    <location>
        <begin position="15"/>
        <end position="69"/>
    </location>
</feature>
<dbReference type="RefSeq" id="WP_049659259.1">
    <property type="nucleotide sequence ID" value="NZ_QVIG01000003.1"/>
</dbReference>
<sequence>MGIDAAADERLAQRLAELRLERGWTLEELARLADVSRSTLSRVERAEVSPTAALLGRLCAVYGRTMSRLLAEVESGPARLVRAGEQQVWRDGTTGFVRRSVSPPHGSLRAEIIEGRLPAGADIAYDRACTPGREHHLWLLEGNLELTVDGEPQPLGPGDCLRYVGSTSRFRSLGPGEARYALVVVEP</sequence>
<keyword evidence="1" id="KW-0238">DNA-binding</keyword>
<dbReference type="PROSITE" id="PS50943">
    <property type="entry name" value="HTH_CROC1"/>
    <property type="match status" value="1"/>
</dbReference>
<dbReference type="SUPFAM" id="SSF47413">
    <property type="entry name" value="lambda repressor-like DNA-binding domains"/>
    <property type="match status" value="1"/>
</dbReference>
<dbReference type="GO" id="GO:0003700">
    <property type="term" value="F:DNA-binding transcription factor activity"/>
    <property type="evidence" value="ECO:0007669"/>
    <property type="project" value="TreeGrafter"/>
</dbReference>
<dbReference type="PANTHER" id="PTHR46797:SF10">
    <property type="entry name" value="BLR1115 PROTEIN"/>
    <property type="match status" value="1"/>
</dbReference>
<dbReference type="InterPro" id="IPR001387">
    <property type="entry name" value="Cro/C1-type_HTH"/>
</dbReference>
<proteinExistence type="predicted"/>
<dbReference type="InterPro" id="IPR010982">
    <property type="entry name" value="Lambda_DNA-bd_dom_sf"/>
</dbReference>
<evidence type="ECO:0000259" key="2">
    <source>
        <dbReference type="PROSITE" id="PS50943"/>
    </source>
</evidence>
<dbReference type="InterPro" id="IPR050807">
    <property type="entry name" value="TransReg_Diox_bact_type"/>
</dbReference>
<dbReference type="PANTHER" id="PTHR46797">
    <property type="entry name" value="HTH-TYPE TRANSCRIPTIONAL REGULATOR"/>
    <property type="match status" value="1"/>
</dbReference>
<dbReference type="CDD" id="cd02209">
    <property type="entry name" value="cupin_XRE_C"/>
    <property type="match status" value="1"/>
</dbReference>
<dbReference type="CDD" id="cd00093">
    <property type="entry name" value="HTH_XRE"/>
    <property type="match status" value="1"/>
</dbReference>
<dbReference type="InterPro" id="IPR011051">
    <property type="entry name" value="RmlC_Cupin_sf"/>
</dbReference>
<dbReference type="GO" id="GO:0005829">
    <property type="term" value="C:cytosol"/>
    <property type="evidence" value="ECO:0007669"/>
    <property type="project" value="TreeGrafter"/>
</dbReference>
<dbReference type="Gene3D" id="1.10.260.40">
    <property type="entry name" value="lambda repressor-like DNA-binding domains"/>
    <property type="match status" value="1"/>
</dbReference>
<organism evidence="3 4">
    <name type="scientific">Kitasatospora xanthocidica</name>
    <dbReference type="NCBI Taxonomy" id="83382"/>
    <lineage>
        <taxon>Bacteria</taxon>
        <taxon>Bacillati</taxon>
        <taxon>Actinomycetota</taxon>
        <taxon>Actinomycetes</taxon>
        <taxon>Kitasatosporales</taxon>
        <taxon>Streptomycetaceae</taxon>
        <taxon>Kitasatospora</taxon>
    </lineage>
</organism>
<dbReference type="AlphaFoldDB" id="A0A372ZJH7"/>
<dbReference type="Proteomes" id="UP000263377">
    <property type="component" value="Unassembled WGS sequence"/>
</dbReference>
<dbReference type="EMBL" id="QVIG01000003">
    <property type="protein sequence ID" value="RGD55612.1"/>
    <property type="molecule type" value="Genomic_DNA"/>
</dbReference>
<evidence type="ECO:0000313" key="3">
    <source>
        <dbReference type="EMBL" id="RGD55612.1"/>
    </source>
</evidence>
<name>A0A372ZJH7_9ACTN</name>
<dbReference type="SMART" id="SM00530">
    <property type="entry name" value="HTH_XRE"/>
    <property type="match status" value="1"/>
</dbReference>
<keyword evidence="4" id="KW-1185">Reference proteome</keyword>